<proteinExistence type="predicted"/>
<organism evidence="1">
    <name type="scientific">uncultured Thermomicrobiales bacterium</name>
    <dbReference type="NCBI Taxonomy" id="1645740"/>
    <lineage>
        <taxon>Bacteria</taxon>
        <taxon>Pseudomonadati</taxon>
        <taxon>Thermomicrobiota</taxon>
        <taxon>Thermomicrobia</taxon>
        <taxon>Thermomicrobiales</taxon>
        <taxon>environmental samples</taxon>
    </lineage>
</organism>
<evidence type="ECO:0000313" key="1">
    <source>
        <dbReference type="EMBL" id="CAA9547484.1"/>
    </source>
</evidence>
<reference evidence="1" key="1">
    <citation type="submission" date="2020-02" db="EMBL/GenBank/DDBJ databases">
        <authorList>
            <person name="Meier V. D."/>
        </authorList>
    </citation>
    <scope>NUCLEOTIDE SEQUENCE</scope>
    <source>
        <strain evidence="1">AVDCRST_MAG49</strain>
    </source>
</reference>
<dbReference type="AlphaFoldDB" id="A0A6J4UE29"/>
<sequence length="77" mass="8512">MVWPETGLQVTVRAPRRPKDTLGEDDELALQVDFVTLSLSPLEFIQLASSLRLSVDGLLEQHPGLQRAVIAAFDLRA</sequence>
<protein>
    <submittedName>
        <fullName evidence="1">Uncharacterized protein</fullName>
    </submittedName>
</protein>
<gene>
    <name evidence="1" type="ORF">AVDCRST_MAG49-1399</name>
</gene>
<dbReference type="EMBL" id="CADCWG010000088">
    <property type="protein sequence ID" value="CAA9547484.1"/>
    <property type="molecule type" value="Genomic_DNA"/>
</dbReference>
<accession>A0A6J4UE29</accession>
<name>A0A6J4UE29_9BACT</name>